<dbReference type="CDD" id="cd12912">
    <property type="entry name" value="PDC2_MCP_like"/>
    <property type="match status" value="1"/>
</dbReference>
<accession>A0ABV8CR72</accession>
<sequence>MKIRTLKQKILVSVSLALACAVLLLSGFAYYNTRQQLLTDGFLQLQSLAHEGSQNIGGWLEIKRQAVRALTMQSQIESARELSLTKQANGFLAVYLGDEQGGMRDENPQSDYSGYDPRTRPWYQQAKQQGDMITTAPYIDVTTKEMVITLAKPVANGVVGADLTITTVLNTVNDLKLPASGFAILTDRQGQIIAYSDKEKVLQPLTALDSSLTPSVVNQLKQSNTLMPIAWQGVSKLIWACDVPHSDWQLLFVLDDATLFAPLKSDLWQQIVIAALVLAGSLFAIGSLVGLLFRPLGVVSTALARIASGNGDLTQRIRISNQDEIGELAANFNQFVDSQHELISRIRKEAEQLGIAAQHGLQRSAETVVELGRQQQEIAMVATAVTEMASATQEIAHNAENTATAAQQSTSSSAEGRNLVNKTRGSITSLANEVGETTEVIAELSRHANDISSVLATIQGIAEQTNLLALNAAIEAARAGEQGRGFAVVADEVRVLSKRTATSTTEIQNTIETLQKTTQQAVTLMEKSRMLAEHSVNDAEAASAALDEITRAIALISDMSTQIATAAEEQTKVTEEITANVTAIKEVGDELAEGARQEQSESDRLQQQASQLNQMVARFEL</sequence>
<dbReference type="SMART" id="SM00304">
    <property type="entry name" value="HAMP"/>
    <property type="match status" value="1"/>
</dbReference>
<dbReference type="InterPro" id="IPR029151">
    <property type="entry name" value="Sensor-like_sf"/>
</dbReference>
<evidence type="ECO:0000256" key="3">
    <source>
        <dbReference type="ARBA" id="ARBA00022500"/>
    </source>
</evidence>
<dbReference type="SMART" id="SM00283">
    <property type="entry name" value="MA"/>
    <property type="match status" value="1"/>
</dbReference>
<comment type="subcellular location">
    <subcellularLocation>
        <location evidence="1">Cell membrane</location>
        <topology evidence="1">Multi-pass membrane protein</topology>
    </subcellularLocation>
</comment>
<evidence type="ECO:0000256" key="9">
    <source>
        <dbReference type="PROSITE-ProRule" id="PRU00284"/>
    </source>
</evidence>
<evidence type="ECO:0000313" key="14">
    <source>
        <dbReference type="Proteomes" id="UP001595692"/>
    </source>
</evidence>
<feature type="domain" description="Methyl-accepting transducer" evidence="11">
    <location>
        <begin position="349"/>
        <end position="585"/>
    </location>
</feature>
<keyword evidence="2" id="KW-1003">Cell membrane</keyword>
<dbReference type="InterPro" id="IPR033479">
    <property type="entry name" value="dCache_1"/>
</dbReference>
<evidence type="ECO:0000256" key="5">
    <source>
        <dbReference type="ARBA" id="ARBA00022989"/>
    </source>
</evidence>
<gene>
    <name evidence="13" type="ORF">ACFOSS_14770</name>
</gene>
<evidence type="ECO:0000256" key="2">
    <source>
        <dbReference type="ARBA" id="ARBA00022475"/>
    </source>
</evidence>
<dbReference type="SUPFAM" id="SSF103190">
    <property type="entry name" value="Sensory domain-like"/>
    <property type="match status" value="1"/>
</dbReference>
<evidence type="ECO:0000256" key="7">
    <source>
        <dbReference type="ARBA" id="ARBA00023224"/>
    </source>
</evidence>
<reference evidence="14" key="1">
    <citation type="journal article" date="2019" name="Int. J. Syst. Evol. Microbiol.">
        <title>The Global Catalogue of Microorganisms (GCM) 10K type strain sequencing project: providing services to taxonomists for standard genome sequencing and annotation.</title>
        <authorList>
            <consortium name="The Broad Institute Genomics Platform"/>
            <consortium name="The Broad Institute Genome Sequencing Center for Infectious Disease"/>
            <person name="Wu L."/>
            <person name="Ma J."/>
        </authorList>
    </citation>
    <scope>NUCLEOTIDE SEQUENCE [LARGE SCALE GENOMIC DNA]</scope>
    <source>
        <strain evidence="14">CCUG 54939</strain>
    </source>
</reference>
<dbReference type="CDD" id="cd12913">
    <property type="entry name" value="PDC1_MCP_like"/>
    <property type="match status" value="1"/>
</dbReference>
<keyword evidence="6 10" id="KW-0472">Membrane</keyword>
<evidence type="ECO:0000256" key="6">
    <source>
        <dbReference type="ARBA" id="ARBA00023136"/>
    </source>
</evidence>
<evidence type="ECO:0000259" key="11">
    <source>
        <dbReference type="PROSITE" id="PS50111"/>
    </source>
</evidence>
<evidence type="ECO:0000256" key="1">
    <source>
        <dbReference type="ARBA" id="ARBA00004651"/>
    </source>
</evidence>
<protein>
    <submittedName>
        <fullName evidence="13">Methyl-accepting chemotaxis protein</fullName>
    </submittedName>
</protein>
<keyword evidence="7 9" id="KW-0807">Transducer</keyword>
<dbReference type="Gene3D" id="1.10.287.950">
    <property type="entry name" value="Methyl-accepting chemotaxis protein"/>
    <property type="match status" value="1"/>
</dbReference>
<dbReference type="InterPro" id="IPR004089">
    <property type="entry name" value="MCPsignal_dom"/>
</dbReference>
<comment type="caution">
    <text evidence="13">The sequence shown here is derived from an EMBL/GenBank/DDBJ whole genome shotgun (WGS) entry which is preliminary data.</text>
</comment>
<keyword evidence="5 10" id="KW-1133">Transmembrane helix</keyword>
<evidence type="ECO:0000256" key="8">
    <source>
        <dbReference type="ARBA" id="ARBA00029447"/>
    </source>
</evidence>
<evidence type="ECO:0000256" key="4">
    <source>
        <dbReference type="ARBA" id="ARBA00022692"/>
    </source>
</evidence>
<dbReference type="CDD" id="cd11386">
    <property type="entry name" value="MCP_signal"/>
    <property type="match status" value="1"/>
</dbReference>
<dbReference type="Pfam" id="PF02743">
    <property type="entry name" value="dCache_1"/>
    <property type="match status" value="1"/>
</dbReference>
<proteinExistence type="inferred from homology"/>
<evidence type="ECO:0000313" key="13">
    <source>
        <dbReference type="EMBL" id="MFC3914710.1"/>
    </source>
</evidence>
<dbReference type="CDD" id="cd06225">
    <property type="entry name" value="HAMP"/>
    <property type="match status" value="1"/>
</dbReference>
<dbReference type="PANTHER" id="PTHR32089:SF117">
    <property type="entry name" value="METHYL ACCEPTING SENSORY TRANSDUCER WITH CACHE_1 SMALL MOLECULE BINDING DOMAIN"/>
    <property type="match status" value="1"/>
</dbReference>
<keyword evidence="14" id="KW-1185">Reference proteome</keyword>
<dbReference type="PANTHER" id="PTHR32089">
    <property type="entry name" value="METHYL-ACCEPTING CHEMOTAXIS PROTEIN MCPB"/>
    <property type="match status" value="1"/>
</dbReference>
<dbReference type="PROSITE" id="PS50885">
    <property type="entry name" value="HAMP"/>
    <property type="match status" value="1"/>
</dbReference>
<dbReference type="Gene3D" id="3.30.450.20">
    <property type="entry name" value="PAS domain"/>
    <property type="match status" value="2"/>
</dbReference>
<keyword evidence="3" id="KW-0145">Chemotaxis</keyword>
<evidence type="ECO:0000259" key="12">
    <source>
        <dbReference type="PROSITE" id="PS50885"/>
    </source>
</evidence>
<dbReference type="Proteomes" id="UP001595692">
    <property type="component" value="Unassembled WGS sequence"/>
</dbReference>
<feature type="domain" description="HAMP" evidence="12">
    <location>
        <begin position="290"/>
        <end position="344"/>
    </location>
</feature>
<dbReference type="PROSITE" id="PS51257">
    <property type="entry name" value="PROKAR_LIPOPROTEIN"/>
    <property type="match status" value="1"/>
</dbReference>
<dbReference type="PROSITE" id="PS50111">
    <property type="entry name" value="CHEMOTAXIS_TRANSDUC_2"/>
    <property type="match status" value="1"/>
</dbReference>
<comment type="similarity">
    <text evidence="8">Belongs to the methyl-accepting chemotaxis (MCP) protein family.</text>
</comment>
<keyword evidence="4 10" id="KW-0812">Transmembrane</keyword>
<dbReference type="Pfam" id="PF00015">
    <property type="entry name" value="MCPsignal"/>
    <property type="match status" value="1"/>
</dbReference>
<dbReference type="InterPro" id="IPR003660">
    <property type="entry name" value="HAMP_dom"/>
</dbReference>
<feature type="transmembrane region" description="Helical" evidence="10">
    <location>
        <begin position="271"/>
        <end position="293"/>
    </location>
</feature>
<name>A0ABV8CR72_9GAMM</name>
<dbReference type="Pfam" id="PF00672">
    <property type="entry name" value="HAMP"/>
    <property type="match status" value="1"/>
</dbReference>
<dbReference type="EMBL" id="JBHSAF010000015">
    <property type="protein sequence ID" value="MFC3914710.1"/>
    <property type="molecule type" value="Genomic_DNA"/>
</dbReference>
<dbReference type="RefSeq" id="WP_377153985.1">
    <property type="nucleotide sequence ID" value="NZ_JBHSAF010000015.1"/>
</dbReference>
<evidence type="ECO:0000256" key="10">
    <source>
        <dbReference type="SAM" id="Phobius"/>
    </source>
</evidence>
<organism evidence="13 14">
    <name type="scientific">Pseudaeromonas sharmana</name>
    <dbReference type="NCBI Taxonomy" id="328412"/>
    <lineage>
        <taxon>Bacteria</taxon>
        <taxon>Pseudomonadati</taxon>
        <taxon>Pseudomonadota</taxon>
        <taxon>Gammaproteobacteria</taxon>
        <taxon>Aeromonadales</taxon>
        <taxon>Aeromonadaceae</taxon>
        <taxon>Pseudaeromonas</taxon>
    </lineage>
</organism>
<dbReference type="SUPFAM" id="SSF58104">
    <property type="entry name" value="Methyl-accepting chemotaxis protein (MCP) signaling domain"/>
    <property type="match status" value="1"/>
</dbReference>